<name>A0A8W8HSF2_MAGGI</name>
<evidence type="ECO:0000256" key="7">
    <source>
        <dbReference type="SAM" id="SignalP"/>
    </source>
</evidence>
<dbReference type="Gene3D" id="2.60.40.10">
    <property type="entry name" value="Immunoglobulins"/>
    <property type="match status" value="3"/>
</dbReference>
<reference evidence="9" key="1">
    <citation type="submission" date="2022-08" db="UniProtKB">
        <authorList>
            <consortium name="EnsemblMetazoa"/>
        </authorList>
    </citation>
    <scope>IDENTIFICATION</scope>
    <source>
        <strain evidence="9">05x7-T-G4-1.051#20</strain>
    </source>
</reference>
<feature type="transmembrane region" description="Helical" evidence="6">
    <location>
        <begin position="379"/>
        <end position="400"/>
    </location>
</feature>
<feature type="domain" description="Ig-like" evidence="8">
    <location>
        <begin position="292"/>
        <end position="365"/>
    </location>
</feature>
<keyword evidence="6" id="KW-0472">Membrane</keyword>
<dbReference type="FunFam" id="2.60.40.10:FF:000032">
    <property type="entry name" value="palladin isoform X1"/>
    <property type="match status" value="1"/>
</dbReference>
<evidence type="ECO:0000256" key="2">
    <source>
        <dbReference type="ARBA" id="ARBA00023157"/>
    </source>
</evidence>
<feature type="region of interest" description="Disordered" evidence="5">
    <location>
        <begin position="409"/>
        <end position="437"/>
    </location>
</feature>
<dbReference type="EnsemblMetazoa" id="G10784.7">
    <property type="protein sequence ID" value="G10784.7:cds"/>
    <property type="gene ID" value="G10784"/>
</dbReference>
<evidence type="ECO:0000256" key="1">
    <source>
        <dbReference type="ARBA" id="ARBA00022729"/>
    </source>
</evidence>
<accession>A0A8W8HSF2</accession>
<evidence type="ECO:0000256" key="6">
    <source>
        <dbReference type="SAM" id="Phobius"/>
    </source>
</evidence>
<dbReference type="SMART" id="SM00409">
    <property type="entry name" value="IG"/>
    <property type="match status" value="3"/>
</dbReference>
<keyword evidence="3" id="KW-0325">Glycoprotein</keyword>
<dbReference type="CDD" id="cd00096">
    <property type="entry name" value="Ig"/>
    <property type="match status" value="1"/>
</dbReference>
<evidence type="ECO:0000259" key="8">
    <source>
        <dbReference type="PROSITE" id="PS50835"/>
    </source>
</evidence>
<evidence type="ECO:0000313" key="10">
    <source>
        <dbReference type="Proteomes" id="UP000005408"/>
    </source>
</evidence>
<protein>
    <recommendedName>
        <fullName evidence="8">Ig-like domain-containing protein</fullName>
    </recommendedName>
</protein>
<keyword evidence="10" id="KW-1185">Reference proteome</keyword>
<keyword evidence="1 7" id="KW-0732">Signal</keyword>
<dbReference type="SMART" id="SM00408">
    <property type="entry name" value="IGc2"/>
    <property type="match status" value="2"/>
</dbReference>
<dbReference type="PROSITE" id="PS50835">
    <property type="entry name" value="IG_LIKE"/>
    <property type="match status" value="2"/>
</dbReference>
<evidence type="ECO:0000313" key="9">
    <source>
        <dbReference type="EnsemblMetazoa" id="G10784.1:cds"/>
    </source>
</evidence>
<dbReference type="EnsemblMetazoa" id="G10784.1">
    <property type="protein sequence ID" value="G10784.1:cds"/>
    <property type="gene ID" value="G10784"/>
</dbReference>
<evidence type="ECO:0000256" key="4">
    <source>
        <dbReference type="ARBA" id="ARBA00023319"/>
    </source>
</evidence>
<keyword evidence="6" id="KW-1133">Transmembrane helix</keyword>
<dbReference type="EnsemblMetazoa" id="G10784.3">
    <property type="protein sequence ID" value="G10784.3:cds"/>
    <property type="gene ID" value="G10784"/>
</dbReference>
<feature type="signal peptide" evidence="7">
    <location>
        <begin position="1"/>
        <end position="21"/>
    </location>
</feature>
<dbReference type="InterPro" id="IPR007110">
    <property type="entry name" value="Ig-like_dom"/>
</dbReference>
<dbReference type="Proteomes" id="UP000005408">
    <property type="component" value="Unassembled WGS sequence"/>
</dbReference>
<dbReference type="PANTHER" id="PTHR44337">
    <property type="entry name" value="CARCINOEMBRYONIC ANTIGEN-RELATED CELL ADHESION MOLECULE 8"/>
    <property type="match status" value="1"/>
</dbReference>
<dbReference type="PANTHER" id="PTHR44337:SF20">
    <property type="entry name" value="CARCINOEMBRYONIC ANTIGEN-RELATED CELL ADHESION MOLECULE 5-RELATED"/>
    <property type="match status" value="1"/>
</dbReference>
<organism evidence="9 10">
    <name type="scientific">Magallana gigas</name>
    <name type="common">Pacific oyster</name>
    <name type="synonym">Crassostrea gigas</name>
    <dbReference type="NCBI Taxonomy" id="29159"/>
    <lineage>
        <taxon>Eukaryota</taxon>
        <taxon>Metazoa</taxon>
        <taxon>Spiralia</taxon>
        <taxon>Lophotrochozoa</taxon>
        <taxon>Mollusca</taxon>
        <taxon>Bivalvia</taxon>
        <taxon>Autobranchia</taxon>
        <taxon>Pteriomorphia</taxon>
        <taxon>Ostreida</taxon>
        <taxon>Ostreoidea</taxon>
        <taxon>Ostreidae</taxon>
        <taxon>Magallana</taxon>
    </lineage>
</organism>
<dbReference type="InterPro" id="IPR003599">
    <property type="entry name" value="Ig_sub"/>
</dbReference>
<dbReference type="Pfam" id="PF07679">
    <property type="entry name" value="I-set"/>
    <property type="match status" value="1"/>
</dbReference>
<dbReference type="InterPro" id="IPR003598">
    <property type="entry name" value="Ig_sub2"/>
</dbReference>
<keyword evidence="2" id="KW-1015">Disulfide bond</keyword>
<keyword evidence="6" id="KW-0812">Transmembrane</keyword>
<feature type="chain" id="PRO_5042430661" description="Ig-like domain-containing protein" evidence="7">
    <location>
        <begin position="22"/>
        <end position="437"/>
    </location>
</feature>
<feature type="domain" description="Ig-like" evidence="8">
    <location>
        <begin position="196"/>
        <end position="274"/>
    </location>
</feature>
<sequence length="437" mass="48706">MVYVKLTILLTVLGNLQRGHSDTTVASASTSYVNSSNEPTVDGSTVQYQTNWTTTDSNGGTTKPVTQNVMTTEASTPNPEAHLQILGKGLRWFQENSTFKLFCSYSDASINVDPAQLRFYDGKNNQLSEDRGFRRTVLSSSSSFVNVSLTKDRIQAEDFGKYVCRYGDDSSFNIHVGILKVNITDATYNLLMENKEDYTLTCDVIPAVDTETINSEVTLWFKDGVKAEDVSPRHIVNGSTLNIRKAEWSDIGPYTCEYIVLWGSNNSSFQWMVSFNGEARIGSVSVSFNYFQDDDMELSCPVSGYPYPVVTWQRNGVVITPDNRITLSPDASGKYINAVLNIQSLQFEDKGDYSCTGSSELNTVTSSPIKIRVKDKYAAVWPFIGIVVEVLLLVGIIVVCEKRAKRKKEDTDVVDQPTARRTSERRTSEARQRIISS</sequence>
<dbReference type="InterPro" id="IPR036179">
    <property type="entry name" value="Ig-like_dom_sf"/>
</dbReference>
<evidence type="ECO:0000256" key="5">
    <source>
        <dbReference type="SAM" id="MobiDB-lite"/>
    </source>
</evidence>
<proteinExistence type="predicted"/>
<evidence type="ECO:0000256" key="3">
    <source>
        <dbReference type="ARBA" id="ARBA00023180"/>
    </source>
</evidence>
<dbReference type="AlphaFoldDB" id="A0A8W8HSF2"/>
<dbReference type="SUPFAM" id="SSF48726">
    <property type="entry name" value="Immunoglobulin"/>
    <property type="match status" value="3"/>
</dbReference>
<dbReference type="InterPro" id="IPR013098">
    <property type="entry name" value="Ig_I-set"/>
</dbReference>
<dbReference type="InterPro" id="IPR052598">
    <property type="entry name" value="IgSF_CEA-related"/>
</dbReference>
<feature type="compositionally biased region" description="Basic and acidic residues" evidence="5">
    <location>
        <begin position="421"/>
        <end position="437"/>
    </location>
</feature>
<keyword evidence="4" id="KW-0393">Immunoglobulin domain</keyword>
<dbReference type="InterPro" id="IPR013783">
    <property type="entry name" value="Ig-like_fold"/>
</dbReference>